<name>A0A375J2U9_9BURK</name>
<proteinExistence type="predicted"/>
<reference evidence="2 3" key="2">
    <citation type="submission" date="2018-01" db="EMBL/GenBank/DDBJ databases">
        <authorList>
            <person name="Gaut B.S."/>
            <person name="Morton B.R."/>
            <person name="Clegg M.T."/>
            <person name="Duvall M.R."/>
        </authorList>
    </citation>
    <scope>NUCLEOTIDE SEQUENCE [LARGE SCALE GENOMIC DNA]</scope>
    <source>
        <strain evidence="2">Cupriavidus taiwanensis cmp 52</strain>
    </source>
</reference>
<organism evidence="2 3">
    <name type="scientific">Cupriavidus taiwanensis</name>
    <dbReference type="NCBI Taxonomy" id="164546"/>
    <lineage>
        <taxon>Bacteria</taxon>
        <taxon>Pseudomonadati</taxon>
        <taxon>Pseudomonadota</taxon>
        <taxon>Betaproteobacteria</taxon>
        <taxon>Burkholderiales</taxon>
        <taxon>Burkholderiaceae</taxon>
        <taxon>Cupriavidus</taxon>
    </lineage>
</organism>
<reference evidence="1 4" key="1">
    <citation type="submission" date="2018-01" db="EMBL/GenBank/DDBJ databases">
        <authorList>
            <person name="Clerissi C."/>
        </authorList>
    </citation>
    <scope>NUCLEOTIDE SEQUENCE [LARGE SCALE GENOMIC DNA]</scope>
    <source>
        <strain evidence="1">Cupriavidus taiwanensis STM 8556</strain>
    </source>
</reference>
<gene>
    <name evidence="1" type="ORF">CBM2613_A110210</name>
    <name evidence="2" type="ORF">CBM2634_A80369</name>
</gene>
<dbReference type="EMBL" id="OVTA01000030">
    <property type="protein sequence ID" value="SPR99437.1"/>
    <property type="molecule type" value="Genomic_DNA"/>
</dbReference>
<evidence type="ECO:0000313" key="3">
    <source>
        <dbReference type="Proteomes" id="UP000256805"/>
    </source>
</evidence>
<evidence type="ECO:0000313" key="4">
    <source>
        <dbReference type="Proteomes" id="UP000256952"/>
    </source>
</evidence>
<dbReference type="EMBL" id="OFTH01000003">
    <property type="protein sequence ID" value="SOZ52094.1"/>
    <property type="molecule type" value="Genomic_DNA"/>
</dbReference>
<evidence type="ECO:0000313" key="1">
    <source>
        <dbReference type="EMBL" id="SOZ52094.1"/>
    </source>
</evidence>
<dbReference type="Proteomes" id="UP000256805">
    <property type="component" value="Unassembled WGS sequence"/>
</dbReference>
<dbReference type="Proteomes" id="UP000256952">
    <property type="component" value="Chromosome CBM2613_a"/>
</dbReference>
<evidence type="ECO:0000313" key="2">
    <source>
        <dbReference type="EMBL" id="SPR99437.1"/>
    </source>
</evidence>
<sequence length="44" mass="4768">MRQNPVLRVRAKSAIVAAMISRQVLIARTTLGGLLGHQVGTRAR</sequence>
<accession>A0A375J2U9</accession>
<protein>
    <submittedName>
        <fullName evidence="2">Uncharacterized protein</fullName>
    </submittedName>
</protein>
<dbReference type="AlphaFoldDB" id="A0A375J2U9"/>